<evidence type="ECO:0000313" key="4">
    <source>
        <dbReference type="EMBL" id="CAB4589460.1"/>
    </source>
</evidence>
<evidence type="ECO:0000259" key="2">
    <source>
        <dbReference type="Pfam" id="PF10727"/>
    </source>
</evidence>
<dbReference type="InterPro" id="IPR036291">
    <property type="entry name" value="NAD(P)-bd_dom_sf"/>
</dbReference>
<dbReference type="Pfam" id="PF10728">
    <property type="entry name" value="DUF2520"/>
    <property type="match status" value="1"/>
</dbReference>
<accession>A0A6J6FLY9</accession>
<gene>
    <name evidence="4" type="ORF">UFOPK1493_03663</name>
</gene>
<name>A0A6J6FLY9_9ZZZZ</name>
<dbReference type="InterPro" id="IPR037108">
    <property type="entry name" value="TM1727-like_C_sf"/>
</dbReference>
<dbReference type="InterPro" id="IPR018931">
    <property type="entry name" value="DUF2520"/>
</dbReference>
<evidence type="ECO:0000259" key="3">
    <source>
        <dbReference type="Pfam" id="PF10728"/>
    </source>
</evidence>
<proteinExistence type="predicted"/>
<sequence length="212" mass="21693">MVLAVPDARIAEAASALATSDADPPMLVGHTAGAIGLDVLAPHERFGVHPLMTVPATGADFRGAGAAVAGSSPRALAFAHQITDALGMRAFEIADADRPAYHAAASIASNFLVTLEDAAEQLLATAGGDRSILVPLVRAAVDNWAAHGGEVALTGPIARGDEATVERQRTAVAERRPELLPLFDAAADRTRALAARRRTSSGAPDPTRAGDA</sequence>
<dbReference type="EMBL" id="CAEZSR010000218">
    <property type="protein sequence ID" value="CAB4589460.1"/>
    <property type="molecule type" value="Genomic_DNA"/>
</dbReference>
<dbReference type="SUPFAM" id="SSF51735">
    <property type="entry name" value="NAD(P)-binding Rossmann-fold domains"/>
    <property type="match status" value="1"/>
</dbReference>
<dbReference type="PANTHER" id="PTHR40459">
    <property type="entry name" value="CONSERVED HYPOTHETICAL ALANINE AND LEUCINE RICH PROTEIN"/>
    <property type="match status" value="1"/>
</dbReference>
<reference evidence="4" key="1">
    <citation type="submission" date="2020-05" db="EMBL/GenBank/DDBJ databases">
        <authorList>
            <person name="Chiriac C."/>
            <person name="Salcher M."/>
            <person name="Ghai R."/>
            <person name="Kavagutti S V."/>
        </authorList>
    </citation>
    <scope>NUCLEOTIDE SEQUENCE</scope>
</reference>
<dbReference type="Pfam" id="PF10727">
    <property type="entry name" value="Rossmann-like"/>
    <property type="match status" value="1"/>
</dbReference>
<feature type="domain" description="Putative oxidoreductase/dehydrogenase Rossmann-like" evidence="2">
    <location>
        <begin position="1"/>
        <end position="53"/>
    </location>
</feature>
<evidence type="ECO:0000256" key="1">
    <source>
        <dbReference type="SAM" id="MobiDB-lite"/>
    </source>
</evidence>
<dbReference type="InterPro" id="IPR019665">
    <property type="entry name" value="OxRdtase/DH_put_Rossmann_dom"/>
</dbReference>
<organism evidence="4">
    <name type="scientific">freshwater metagenome</name>
    <dbReference type="NCBI Taxonomy" id="449393"/>
    <lineage>
        <taxon>unclassified sequences</taxon>
        <taxon>metagenomes</taxon>
        <taxon>ecological metagenomes</taxon>
    </lineage>
</organism>
<dbReference type="PANTHER" id="PTHR40459:SF1">
    <property type="entry name" value="CONSERVED HYPOTHETICAL ALANINE AND LEUCINE RICH PROTEIN"/>
    <property type="match status" value="1"/>
</dbReference>
<feature type="region of interest" description="Disordered" evidence="1">
    <location>
        <begin position="193"/>
        <end position="212"/>
    </location>
</feature>
<protein>
    <submittedName>
        <fullName evidence="4">Unannotated protein</fullName>
    </submittedName>
</protein>
<dbReference type="Gene3D" id="1.10.1040.20">
    <property type="entry name" value="ProC-like, C-terminal domain"/>
    <property type="match status" value="1"/>
</dbReference>
<dbReference type="SUPFAM" id="SSF48179">
    <property type="entry name" value="6-phosphogluconate dehydrogenase C-terminal domain-like"/>
    <property type="match status" value="1"/>
</dbReference>
<dbReference type="Gene3D" id="3.40.50.720">
    <property type="entry name" value="NAD(P)-binding Rossmann-like Domain"/>
    <property type="match status" value="1"/>
</dbReference>
<dbReference type="AlphaFoldDB" id="A0A6J6FLY9"/>
<feature type="domain" description="DUF2520" evidence="3">
    <location>
        <begin position="67"/>
        <end position="189"/>
    </location>
</feature>
<dbReference type="InterPro" id="IPR008927">
    <property type="entry name" value="6-PGluconate_DH-like_C_sf"/>
</dbReference>